<evidence type="ECO:0000313" key="10">
    <source>
        <dbReference type="Proteomes" id="UP000295129"/>
    </source>
</evidence>
<dbReference type="SUPFAM" id="SSF46626">
    <property type="entry name" value="Cytochrome c"/>
    <property type="match status" value="1"/>
</dbReference>
<protein>
    <submittedName>
        <fullName evidence="9">Cytochrome c</fullName>
    </submittedName>
</protein>
<dbReference type="AlphaFoldDB" id="A0A4R6E922"/>
<dbReference type="PROSITE" id="PS51257">
    <property type="entry name" value="PROKAR_LIPOPROTEIN"/>
    <property type="match status" value="1"/>
</dbReference>
<comment type="PTM">
    <text evidence="6">Binds 1 heme c group covalently per subunit.</text>
</comment>
<feature type="binding site" description="axial binding residue" evidence="6">
    <location>
        <position position="38"/>
    </location>
    <ligand>
        <name>heme c</name>
        <dbReference type="ChEBI" id="CHEBI:61717"/>
    </ligand>
    <ligandPart>
        <name>Fe</name>
        <dbReference type="ChEBI" id="CHEBI:18248"/>
    </ligandPart>
</feature>
<evidence type="ECO:0000256" key="2">
    <source>
        <dbReference type="ARBA" id="ARBA00022617"/>
    </source>
</evidence>
<dbReference type="PRINTS" id="PR00606">
    <property type="entry name" value="CYTCHROMECID"/>
</dbReference>
<evidence type="ECO:0000256" key="6">
    <source>
        <dbReference type="PIRSR" id="PIRSR602324-1"/>
    </source>
</evidence>
<keyword evidence="1" id="KW-0813">Transport</keyword>
<dbReference type="InterPro" id="IPR036909">
    <property type="entry name" value="Cyt_c-like_dom_sf"/>
</dbReference>
<comment type="caution">
    <text evidence="9">The sequence shown here is derived from an EMBL/GenBank/DDBJ whole genome shotgun (WGS) entry which is preliminary data.</text>
</comment>
<proteinExistence type="predicted"/>
<evidence type="ECO:0000256" key="1">
    <source>
        <dbReference type="ARBA" id="ARBA00022448"/>
    </source>
</evidence>
<evidence type="ECO:0000259" key="8">
    <source>
        <dbReference type="PROSITE" id="PS51007"/>
    </source>
</evidence>
<keyword evidence="10" id="KW-1185">Reference proteome</keyword>
<evidence type="ECO:0000256" key="7">
    <source>
        <dbReference type="SAM" id="SignalP"/>
    </source>
</evidence>
<dbReference type="OrthoDB" id="9814063at2"/>
<dbReference type="Pfam" id="PF00034">
    <property type="entry name" value="Cytochrom_C"/>
    <property type="match status" value="1"/>
</dbReference>
<evidence type="ECO:0000256" key="4">
    <source>
        <dbReference type="ARBA" id="ARBA00022982"/>
    </source>
</evidence>
<keyword evidence="3 6" id="KW-0479">Metal-binding</keyword>
<dbReference type="RefSeq" id="WP_133590155.1">
    <property type="nucleotide sequence ID" value="NZ_SNVV01000005.1"/>
</dbReference>
<sequence length="126" mass="13157">MKLPAAALSAALAACTLSAAPAFADEALAKAKNCTGCHVLDQKRVGPAFKDIAARYAKQPGAVDKLIGKVLNGSVCEWSVVPMPPNKYHVNESEARELVQWILSTNPDGSGWAKAGTPVGCTPKLN</sequence>
<feature type="binding site" description="axial binding residue" evidence="6">
    <location>
        <position position="83"/>
    </location>
    <ligand>
        <name>heme c</name>
        <dbReference type="ChEBI" id="CHEBI:61717"/>
    </ligand>
    <ligandPart>
        <name>Fe</name>
        <dbReference type="ChEBI" id="CHEBI:18248"/>
    </ligandPart>
</feature>
<dbReference type="GO" id="GO:0009055">
    <property type="term" value="F:electron transfer activity"/>
    <property type="evidence" value="ECO:0007669"/>
    <property type="project" value="InterPro"/>
</dbReference>
<feature type="domain" description="Cytochrome c" evidence="8">
    <location>
        <begin position="14"/>
        <end position="106"/>
    </location>
</feature>
<dbReference type="PROSITE" id="PS51007">
    <property type="entry name" value="CYTC"/>
    <property type="match status" value="1"/>
</dbReference>
<dbReference type="Gene3D" id="1.10.760.10">
    <property type="entry name" value="Cytochrome c-like domain"/>
    <property type="match status" value="1"/>
</dbReference>
<dbReference type="GO" id="GO:0005506">
    <property type="term" value="F:iron ion binding"/>
    <property type="evidence" value="ECO:0007669"/>
    <property type="project" value="InterPro"/>
</dbReference>
<dbReference type="Proteomes" id="UP000295129">
    <property type="component" value="Unassembled WGS sequence"/>
</dbReference>
<name>A0A4R6E922_9RHOO</name>
<accession>A0A4R6E922</accession>
<gene>
    <name evidence="9" type="ORF">C7389_105183</name>
</gene>
<evidence type="ECO:0000313" key="9">
    <source>
        <dbReference type="EMBL" id="TDN53508.1"/>
    </source>
</evidence>
<keyword evidence="5 6" id="KW-0408">Iron</keyword>
<evidence type="ECO:0000256" key="3">
    <source>
        <dbReference type="ARBA" id="ARBA00022723"/>
    </source>
</evidence>
<dbReference type="InterPro" id="IPR009056">
    <property type="entry name" value="Cyt_c-like_dom"/>
</dbReference>
<dbReference type="GO" id="GO:0020037">
    <property type="term" value="F:heme binding"/>
    <property type="evidence" value="ECO:0007669"/>
    <property type="project" value="InterPro"/>
</dbReference>
<feature type="signal peptide" evidence="7">
    <location>
        <begin position="1"/>
        <end position="24"/>
    </location>
</feature>
<dbReference type="EMBL" id="SNVV01000005">
    <property type="protein sequence ID" value="TDN53508.1"/>
    <property type="molecule type" value="Genomic_DNA"/>
</dbReference>
<dbReference type="InterPro" id="IPR002324">
    <property type="entry name" value="Cyt_c_ID"/>
</dbReference>
<evidence type="ECO:0000256" key="5">
    <source>
        <dbReference type="ARBA" id="ARBA00023004"/>
    </source>
</evidence>
<feature type="chain" id="PRO_5020728116" evidence="7">
    <location>
        <begin position="25"/>
        <end position="126"/>
    </location>
</feature>
<organism evidence="9 10">
    <name type="scientific">Azoarcus indigens</name>
    <dbReference type="NCBI Taxonomy" id="29545"/>
    <lineage>
        <taxon>Bacteria</taxon>
        <taxon>Pseudomonadati</taxon>
        <taxon>Pseudomonadota</taxon>
        <taxon>Betaproteobacteria</taxon>
        <taxon>Rhodocyclales</taxon>
        <taxon>Zoogloeaceae</taxon>
        <taxon>Azoarcus</taxon>
    </lineage>
</organism>
<feature type="binding site" description="covalent" evidence="6">
    <location>
        <position position="34"/>
    </location>
    <ligand>
        <name>heme c</name>
        <dbReference type="ChEBI" id="CHEBI:61717"/>
    </ligand>
</feature>
<keyword evidence="7" id="KW-0732">Signal</keyword>
<reference evidence="9 10" key="1">
    <citation type="submission" date="2019-03" db="EMBL/GenBank/DDBJ databases">
        <title>Genomic Encyclopedia of Type Strains, Phase IV (KMG-IV): sequencing the most valuable type-strain genomes for metagenomic binning, comparative biology and taxonomic classification.</title>
        <authorList>
            <person name="Goeker M."/>
        </authorList>
    </citation>
    <scope>NUCLEOTIDE SEQUENCE [LARGE SCALE GENOMIC DNA]</scope>
    <source>
        <strain evidence="9 10">DSM 12121</strain>
    </source>
</reference>
<keyword evidence="4" id="KW-0249">Electron transport</keyword>
<keyword evidence="2 6" id="KW-0349">Heme</keyword>